<evidence type="ECO:0000313" key="3">
    <source>
        <dbReference type="Proteomes" id="UP000264541"/>
    </source>
</evidence>
<dbReference type="OrthoDB" id="2886763at2"/>
<proteinExistence type="predicted"/>
<evidence type="ECO:0000313" key="2">
    <source>
        <dbReference type="EMBL" id="RFU70554.1"/>
    </source>
</evidence>
<gene>
    <name evidence="2" type="ORF">D0469_06395</name>
</gene>
<reference evidence="2 3" key="1">
    <citation type="submission" date="2018-08" db="EMBL/GenBank/DDBJ databases">
        <title>Bacillus chawlae sp. nov., Bacillus glennii sp. nov., and Bacillus saganii sp. nov. Isolated from the Vehicle Assembly Building at Kennedy Space Center where the Viking Spacecraft were Assembled.</title>
        <authorList>
            <person name="Seuylemezian A."/>
            <person name="Vaishampayan P."/>
        </authorList>
    </citation>
    <scope>NUCLEOTIDE SEQUENCE [LARGE SCALE GENOMIC DNA]</scope>
    <source>
        <strain evidence="2 3">V47-23a</strain>
    </source>
</reference>
<evidence type="ECO:0000256" key="1">
    <source>
        <dbReference type="SAM" id="MobiDB-lite"/>
    </source>
</evidence>
<name>A0A372LSN5_9BACI</name>
<keyword evidence="3" id="KW-1185">Reference proteome</keyword>
<feature type="region of interest" description="Disordered" evidence="1">
    <location>
        <begin position="68"/>
        <end position="87"/>
    </location>
</feature>
<organism evidence="2 3">
    <name type="scientific">Peribacillus saganii</name>
    <dbReference type="NCBI Taxonomy" id="2303992"/>
    <lineage>
        <taxon>Bacteria</taxon>
        <taxon>Bacillati</taxon>
        <taxon>Bacillota</taxon>
        <taxon>Bacilli</taxon>
        <taxon>Bacillales</taxon>
        <taxon>Bacillaceae</taxon>
        <taxon>Peribacillus</taxon>
    </lineage>
</organism>
<protein>
    <submittedName>
        <fullName evidence="2">Uncharacterized protein</fullName>
    </submittedName>
</protein>
<accession>A0A372LSN5</accession>
<dbReference type="RefSeq" id="WP_117325807.1">
    <property type="nucleotide sequence ID" value="NZ_QVTE01000015.1"/>
</dbReference>
<dbReference type="AlphaFoldDB" id="A0A372LSN5"/>
<dbReference type="Proteomes" id="UP000264541">
    <property type="component" value="Unassembled WGS sequence"/>
</dbReference>
<comment type="caution">
    <text evidence="2">The sequence shown here is derived from an EMBL/GenBank/DDBJ whole genome shotgun (WGS) entry which is preliminary data.</text>
</comment>
<dbReference type="EMBL" id="QVTE01000015">
    <property type="protein sequence ID" value="RFU70554.1"/>
    <property type="molecule type" value="Genomic_DNA"/>
</dbReference>
<feature type="compositionally biased region" description="Low complexity" evidence="1">
    <location>
        <begin position="76"/>
        <end position="87"/>
    </location>
</feature>
<sequence>MDSMKLRLEIKNLYLRVGNVTRDNESYVLMTAYDDSNNEIVLELTHEQAGFLEDQFLAVNRRWEQRLSAPTPQPQVPQYNQPYINQPSIASQYQDTQYGYNQLQVPPYGANQYTP</sequence>